<evidence type="ECO:0000259" key="1">
    <source>
        <dbReference type="Pfam" id="PF00144"/>
    </source>
</evidence>
<proteinExistence type="predicted"/>
<protein>
    <submittedName>
        <fullName evidence="2">Serine hydrolase</fullName>
    </submittedName>
</protein>
<name>A0ABV7JAV3_9GAMM</name>
<dbReference type="Proteomes" id="UP001595533">
    <property type="component" value="Unassembled WGS sequence"/>
</dbReference>
<evidence type="ECO:0000313" key="3">
    <source>
        <dbReference type="Proteomes" id="UP001595533"/>
    </source>
</evidence>
<keyword evidence="2" id="KW-0378">Hydrolase</keyword>
<dbReference type="Pfam" id="PF00144">
    <property type="entry name" value="Beta-lactamase"/>
    <property type="match status" value="1"/>
</dbReference>
<gene>
    <name evidence="2" type="ORF">ACFODZ_08680</name>
</gene>
<dbReference type="PANTHER" id="PTHR46825">
    <property type="entry name" value="D-ALANYL-D-ALANINE-CARBOXYPEPTIDASE/ENDOPEPTIDASE AMPH"/>
    <property type="match status" value="1"/>
</dbReference>
<dbReference type="InterPro" id="IPR012338">
    <property type="entry name" value="Beta-lactam/transpept-like"/>
</dbReference>
<dbReference type="SUPFAM" id="SSF56601">
    <property type="entry name" value="beta-lactamase/transpeptidase-like"/>
    <property type="match status" value="1"/>
</dbReference>
<feature type="domain" description="Beta-lactamase-related" evidence="1">
    <location>
        <begin position="44"/>
        <end position="360"/>
    </location>
</feature>
<dbReference type="InterPro" id="IPR001466">
    <property type="entry name" value="Beta-lactam-related"/>
</dbReference>
<dbReference type="GO" id="GO:0016787">
    <property type="term" value="F:hydrolase activity"/>
    <property type="evidence" value="ECO:0007669"/>
    <property type="project" value="UniProtKB-KW"/>
</dbReference>
<keyword evidence="3" id="KW-1185">Reference proteome</keyword>
<comment type="caution">
    <text evidence="2">The sequence shown here is derived from an EMBL/GenBank/DDBJ whole genome shotgun (WGS) entry which is preliminary data.</text>
</comment>
<dbReference type="InterPro" id="IPR050491">
    <property type="entry name" value="AmpC-like"/>
</dbReference>
<dbReference type="PANTHER" id="PTHR46825:SF15">
    <property type="entry name" value="BETA-LACTAMASE-RELATED DOMAIN-CONTAINING PROTEIN"/>
    <property type="match status" value="1"/>
</dbReference>
<accession>A0ABV7JAV3</accession>
<dbReference type="RefSeq" id="WP_077410989.1">
    <property type="nucleotide sequence ID" value="NZ_JBHRTS010000004.1"/>
</dbReference>
<dbReference type="EMBL" id="JBHRTS010000004">
    <property type="protein sequence ID" value="MFC3194312.1"/>
    <property type="molecule type" value="Genomic_DNA"/>
</dbReference>
<sequence length="804" mass="89709">MKLKLAIQGMLLHACLLVVLMLPAWAIAKETPESTAVQLELLADALEAKRQELHIPGMAIAVIQDGQLIMARGFGHRDLAQQLPVTTDTLFAIGSTSKALTATLIGTLVDEGTISWDDELSQYLPEYRFSQEDQSVPITFRDSLSHRTGYSRNDLLWANGQATREQILRTAPGAEPWDKFRESFHYNNVMYLAAGQAAAHAKGVNWDEWLSNELFKPLGMKQATSVFEQAMNRPVIATGYVWNDATEQHLTLPRRNLNNVTPAGGVWADVNDMAQWVRMLLNQGQYNGQQIISKEQLDNTWSPQVRVGAGVDYGFGWFLQSWQGQSVIEHGGSIDGYAAQVALLPESNLGFVLLTNVTATPLQQSSMNLVWEHLASTAQGVSKTTSTEDFKPFVGEYLANFASFKDDVFEVLITEQGTLAVDVPGQMIYELKAPDVDGRRYFTLTDTVAVSFDHDDNGQVMALRMHQNRMNFELPRKDVLIKPEIDPQLLQPYLGQYQSTIFNGAIEVKIQNHRLTLDVPNEMAFELHQPDDEGLRQFRIKDDMSARFIEDDSGKITALELYRDRTRKLDTASKIAGNEPDQTKLSVADVLAIGKPEQRKAALEAGKVFTLKGTIKVLNSGVTGTVSTTFDAGNKFRQHINLAPFGDVIVVVDGDSGATWGINPYTELHGKYLRQMHNEHPAVAFNVQDHFDHIQVVGKRVRDGRDVHVLRLKDQDLPSVTVMLDANTGDLLRYRTRVLNMVTGSVPVTIEYSDHREVHGLRMPFKSTITNPMMGKLLLEYDEIQANVTVSDDLFSTARPKSAD</sequence>
<reference evidence="3" key="1">
    <citation type="journal article" date="2019" name="Int. J. Syst. Evol. Microbiol.">
        <title>The Global Catalogue of Microorganisms (GCM) 10K type strain sequencing project: providing services to taxonomists for standard genome sequencing and annotation.</title>
        <authorList>
            <consortium name="The Broad Institute Genomics Platform"/>
            <consortium name="The Broad Institute Genome Sequencing Center for Infectious Disease"/>
            <person name="Wu L."/>
            <person name="Ma J."/>
        </authorList>
    </citation>
    <scope>NUCLEOTIDE SEQUENCE [LARGE SCALE GENOMIC DNA]</scope>
    <source>
        <strain evidence="3">KCTC 42953</strain>
    </source>
</reference>
<dbReference type="Gene3D" id="3.40.710.10">
    <property type="entry name" value="DD-peptidase/beta-lactamase superfamily"/>
    <property type="match status" value="1"/>
</dbReference>
<organism evidence="2 3">
    <name type="scientific">Marinicella sediminis</name>
    <dbReference type="NCBI Taxonomy" id="1792834"/>
    <lineage>
        <taxon>Bacteria</taxon>
        <taxon>Pseudomonadati</taxon>
        <taxon>Pseudomonadota</taxon>
        <taxon>Gammaproteobacteria</taxon>
        <taxon>Lysobacterales</taxon>
        <taxon>Marinicellaceae</taxon>
        <taxon>Marinicella</taxon>
    </lineage>
</organism>
<evidence type="ECO:0000313" key="2">
    <source>
        <dbReference type="EMBL" id="MFC3194312.1"/>
    </source>
</evidence>